<dbReference type="EMBL" id="JAUSUR010000003">
    <property type="protein sequence ID" value="MDQ0361022.1"/>
    <property type="molecule type" value="Genomic_DNA"/>
</dbReference>
<dbReference type="PANTHER" id="PTHR35529:SF1">
    <property type="entry name" value="MANGANESE EFFLUX PUMP MNTP-RELATED"/>
    <property type="match status" value="1"/>
</dbReference>
<dbReference type="PANTHER" id="PTHR35529">
    <property type="entry name" value="MANGANESE EFFLUX PUMP MNTP-RELATED"/>
    <property type="match status" value="1"/>
</dbReference>
<keyword evidence="10" id="KW-1185">Reference proteome</keyword>
<evidence type="ECO:0000313" key="9">
    <source>
        <dbReference type="EMBL" id="MDQ0361022.1"/>
    </source>
</evidence>
<proteinExistence type="inferred from homology"/>
<sequence length="186" mass="20180">MSIFSIILTGVGLAMDAFAVSLAKGMCFSKKDATKYALVFALVFGFFQAAMPFIGYFCSAELATYIQDFDHWVAFILLLVIGLKMVKEAFEEKDVDCDISLTMKDIIVLGIATSIDALAVGVSFAFLNVNILSACITIGAVTFVLSFLAVHMGKRIGSAFQKYAELFGGSILIILGVKILIEHLFM</sequence>
<evidence type="ECO:0000256" key="7">
    <source>
        <dbReference type="ARBA" id="ARBA00023211"/>
    </source>
</evidence>
<keyword evidence="1 8" id="KW-0813">Transport</keyword>
<evidence type="ECO:0000313" key="10">
    <source>
        <dbReference type="Proteomes" id="UP001230220"/>
    </source>
</evidence>
<evidence type="ECO:0000256" key="8">
    <source>
        <dbReference type="HAMAP-Rule" id="MF_01521"/>
    </source>
</evidence>
<feature type="transmembrane region" description="Helical" evidence="8">
    <location>
        <begin position="69"/>
        <end position="86"/>
    </location>
</feature>
<keyword evidence="7 8" id="KW-0464">Manganese</keyword>
<evidence type="ECO:0000256" key="2">
    <source>
        <dbReference type="ARBA" id="ARBA00022475"/>
    </source>
</evidence>
<reference evidence="9 10" key="1">
    <citation type="submission" date="2023-07" db="EMBL/GenBank/DDBJ databases">
        <title>Genomic Encyclopedia of Type Strains, Phase IV (KMG-IV): sequencing the most valuable type-strain genomes for metagenomic binning, comparative biology and taxonomic classification.</title>
        <authorList>
            <person name="Goeker M."/>
        </authorList>
    </citation>
    <scope>NUCLEOTIDE SEQUENCE [LARGE SCALE GENOMIC DNA]</scope>
    <source>
        <strain evidence="9 10">DSM 16784</strain>
    </source>
</reference>
<organism evidence="9 10">
    <name type="scientific">Breznakia pachnodae</name>
    <dbReference type="NCBI Taxonomy" id="265178"/>
    <lineage>
        <taxon>Bacteria</taxon>
        <taxon>Bacillati</taxon>
        <taxon>Bacillota</taxon>
        <taxon>Erysipelotrichia</taxon>
        <taxon>Erysipelotrichales</taxon>
        <taxon>Erysipelotrichaceae</taxon>
        <taxon>Breznakia</taxon>
    </lineage>
</organism>
<comment type="caution">
    <text evidence="9">The sequence shown here is derived from an EMBL/GenBank/DDBJ whole genome shotgun (WGS) entry which is preliminary data.</text>
</comment>
<dbReference type="Pfam" id="PF02659">
    <property type="entry name" value="Mntp"/>
    <property type="match status" value="1"/>
</dbReference>
<keyword evidence="4 8" id="KW-1133">Transmembrane helix</keyword>
<name>A0ABU0E297_9FIRM</name>
<evidence type="ECO:0000256" key="3">
    <source>
        <dbReference type="ARBA" id="ARBA00022692"/>
    </source>
</evidence>
<keyword evidence="3 8" id="KW-0812">Transmembrane</keyword>
<comment type="subcellular location">
    <subcellularLocation>
        <location evidence="8">Cell membrane</location>
        <topology evidence="8">Multi-pass membrane protein</topology>
    </subcellularLocation>
</comment>
<dbReference type="Proteomes" id="UP001230220">
    <property type="component" value="Unassembled WGS sequence"/>
</dbReference>
<comment type="similarity">
    <text evidence="8">Belongs to the MntP (TC 9.B.29) family.</text>
</comment>
<evidence type="ECO:0000256" key="1">
    <source>
        <dbReference type="ARBA" id="ARBA00022448"/>
    </source>
</evidence>
<keyword evidence="5 8" id="KW-0406">Ion transport</keyword>
<feature type="transmembrane region" description="Helical" evidence="8">
    <location>
        <begin position="106"/>
        <end position="125"/>
    </location>
</feature>
<protein>
    <recommendedName>
        <fullName evidence="8">Putative manganese efflux pump MntP</fullName>
    </recommendedName>
</protein>
<accession>A0ABU0E297</accession>
<feature type="transmembrane region" description="Helical" evidence="8">
    <location>
        <begin position="131"/>
        <end position="151"/>
    </location>
</feature>
<evidence type="ECO:0000256" key="5">
    <source>
        <dbReference type="ARBA" id="ARBA00023065"/>
    </source>
</evidence>
<gene>
    <name evidence="8" type="primary">mntP</name>
    <name evidence="9" type="ORF">J2S15_001769</name>
</gene>
<dbReference type="RefSeq" id="WP_307407391.1">
    <property type="nucleotide sequence ID" value="NZ_JAUSUR010000003.1"/>
</dbReference>
<evidence type="ECO:0000256" key="4">
    <source>
        <dbReference type="ARBA" id="ARBA00022989"/>
    </source>
</evidence>
<feature type="transmembrane region" description="Helical" evidence="8">
    <location>
        <begin position="36"/>
        <end position="57"/>
    </location>
</feature>
<evidence type="ECO:0000256" key="6">
    <source>
        <dbReference type="ARBA" id="ARBA00023136"/>
    </source>
</evidence>
<dbReference type="InterPro" id="IPR022929">
    <property type="entry name" value="Put_MntP"/>
</dbReference>
<dbReference type="HAMAP" id="MF_01521">
    <property type="entry name" value="MntP_pump"/>
    <property type="match status" value="1"/>
</dbReference>
<feature type="transmembrane region" description="Helical" evidence="8">
    <location>
        <begin position="6"/>
        <end position="24"/>
    </location>
</feature>
<comment type="function">
    <text evidence="8">Probably functions as a manganese efflux pump.</text>
</comment>
<keyword evidence="6 8" id="KW-0472">Membrane</keyword>
<dbReference type="InterPro" id="IPR003810">
    <property type="entry name" value="Mntp/YtaF"/>
</dbReference>
<feature type="transmembrane region" description="Helical" evidence="8">
    <location>
        <begin position="163"/>
        <end position="181"/>
    </location>
</feature>
<keyword evidence="2 8" id="KW-1003">Cell membrane</keyword>